<feature type="transmembrane region" description="Helical" evidence="7">
    <location>
        <begin position="170"/>
        <end position="188"/>
    </location>
</feature>
<evidence type="ECO:0000259" key="8">
    <source>
        <dbReference type="PROSITE" id="PS50850"/>
    </source>
</evidence>
<feature type="transmembrane region" description="Helical" evidence="7">
    <location>
        <begin position="104"/>
        <end position="124"/>
    </location>
</feature>
<dbReference type="KEGG" id="cmh:VO01_05485"/>
<dbReference type="PATRIC" id="fig|33014.5.peg.1142"/>
<feature type="transmembrane region" description="Helical" evidence="7">
    <location>
        <begin position="401"/>
        <end position="423"/>
    </location>
</feature>
<dbReference type="GO" id="GO:0005886">
    <property type="term" value="C:plasma membrane"/>
    <property type="evidence" value="ECO:0007669"/>
    <property type="project" value="UniProtKB-SubCell"/>
</dbReference>
<keyword evidence="3" id="KW-1003">Cell membrane</keyword>
<dbReference type="Gene3D" id="1.20.1250.20">
    <property type="entry name" value="MFS general substrate transporter like domains"/>
    <property type="match status" value="2"/>
</dbReference>
<accession>A0A0D5CG80</accession>
<sequence>MSTPDAPFSLRAVALPALLPALLFSIGEGAIIPIIPIVAGSLGASLAIAAFIGGMIMLGELVGDIPSGSVVSRIGERTAMIGAAFVSIGVLVLCLLAPNPLVLGVGVFLIGVSTAVFALARHAFMTSFVPQAYRARALSTLGGTFRAGYFVGPFLAAGVIQLTGASQSAFVIHIVACLAAAVTLLVLPDPMDVVRRSRAADLQSAAPATAGEPQDDESVGASAGTAAAGRESAGLARTLWRFKGVLVKLGSGAALIGAMRAGRGVLLPLWAVSIGISDANTALIIGIAGGVDFALFYASGQIMDRFGRLWSAVPSMVGLGLGYLVLAFTPDLPTSVQWFIGVAMFMSVANGVGSGILMTLGADLAPREDPAPFLGAWRFTGDAGSAASPLLIAAITSAASLAVASGVMGVLGLIGAGTLVRYVPRYVPRKPRATA</sequence>
<evidence type="ECO:0000256" key="3">
    <source>
        <dbReference type="ARBA" id="ARBA00022475"/>
    </source>
</evidence>
<organism evidence="9 10">
    <name type="scientific">Clavibacter michiganensis subsp. insidiosus</name>
    <dbReference type="NCBI Taxonomy" id="33014"/>
    <lineage>
        <taxon>Bacteria</taxon>
        <taxon>Bacillati</taxon>
        <taxon>Actinomycetota</taxon>
        <taxon>Actinomycetes</taxon>
        <taxon>Micrococcales</taxon>
        <taxon>Microbacteriaceae</taxon>
        <taxon>Clavibacter</taxon>
    </lineage>
</organism>
<dbReference type="PROSITE" id="PS50850">
    <property type="entry name" value="MFS"/>
    <property type="match status" value="1"/>
</dbReference>
<keyword evidence="6 7" id="KW-0472">Membrane</keyword>
<evidence type="ECO:0000313" key="9">
    <source>
        <dbReference type="EMBL" id="AJW78653.1"/>
    </source>
</evidence>
<gene>
    <name evidence="9" type="ORF">VO01_05485</name>
</gene>
<proteinExistence type="predicted"/>
<dbReference type="Pfam" id="PF07690">
    <property type="entry name" value="MFS_1"/>
    <property type="match status" value="1"/>
</dbReference>
<dbReference type="RefSeq" id="WP_045527421.1">
    <property type="nucleotide sequence ID" value="NZ_CP011043.1"/>
</dbReference>
<dbReference type="AlphaFoldDB" id="A0A0D5CG80"/>
<feature type="transmembrane region" description="Helical" evidence="7">
    <location>
        <begin position="309"/>
        <end position="326"/>
    </location>
</feature>
<dbReference type="InterPro" id="IPR020846">
    <property type="entry name" value="MFS_dom"/>
</dbReference>
<feature type="transmembrane region" description="Helical" evidence="7">
    <location>
        <begin position="79"/>
        <end position="98"/>
    </location>
</feature>
<dbReference type="InterPro" id="IPR011701">
    <property type="entry name" value="MFS"/>
</dbReference>
<dbReference type="InterPro" id="IPR036259">
    <property type="entry name" value="MFS_trans_sf"/>
</dbReference>
<reference evidence="9 10" key="1">
    <citation type="journal article" date="2015" name="Genome Announc.">
        <title>Complete Genome Sequence of Clavibacter michiganensis subsp. insidiosus R1-1 Using PacBio Single-Molecule Real-Time Technology.</title>
        <authorList>
            <person name="Lu Y."/>
            <person name="Samac D.A."/>
            <person name="Glazebrook J."/>
            <person name="Ishimaru C.A."/>
        </authorList>
    </citation>
    <scope>NUCLEOTIDE SEQUENCE [LARGE SCALE GENOMIC DNA]</scope>
    <source>
        <strain evidence="9 10">R1-1</strain>
    </source>
</reference>
<dbReference type="GO" id="GO:0022857">
    <property type="term" value="F:transmembrane transporter activity"/>
    <property type="evidence" value="ECO:0007669"/>
    <property type="project" value="InterPro"/>
</dbReference>
<dbReference type="EMBL" id="CP011043">
    <property type="protein sequence ID" value="AJW78653.1"/>
    <property type="molecule type" value="Genomic_DNA"/>
</dbReference>
<feature type="domain" description="Major facilitator superfamily (MFS) profile" evidence="8">
    <location>
        <begin position="13"/>
        <end position="427"/>
    </location>
</feature>
<feature type="transmembrane region" description="Helical" evidence="7">
    <location>
        <begin position="39"/>
        <end position="58"/>
    </location>
</feature>
<comment type="subcellular location">
    <subcellularLocation>
        <location evidence="1">Cell membrane</location>
        <topology evidence="1">Multi-pass membrane protein</topology>
    </subcellularLocation>
</comment>
<name>A0A0D5CG80_9MICO</name>
<dbReference type="OrthoDB" id="3285241at2"/>
<protein>
    <submittedName>
        <fullName evidence="9">Major facilitator transporter</fullName>
    </submittedName>
</protein>
<evidence type="ECO:0000256" key="5">
    <source>
        <dbReference type="ARBA" id="ARBA00022989"/>
    </source>
</evidence>
<evidence type="ECO:0000256" key="1">
    <source>
        <dbReference type="ARBA" id="ARBA00004651"/>
    </source>
</evidence>
<feature type="transmembrane region" description="Helical" evidence="7">
    <location>
        <begin position="338"/>
        <end position="362"/>
    </location>
</feature>
<dbReference type="Proteomes" id="UP000032604">
    <property type="component" value="Chromosome"/>
</dbReference>
<evidence type="ECO:0000256" key="2">
    <source>
        <dbReference type="ARBA" id="ARBA00022448"/>
    </source>
</evidence>
<evidence type="ECO:0000256" key="7">
    <source>
        <dbReference type="SAM" id="Phobius"/>
    </source>
</evidence>
<keyword evidence="2" id="KW-0813">Transport</keyword>
<dbReference type="SUPFAM" id="SSF103473">
    <property type="entry name" value="MFS general substrate transporter"/>
    <property type="match status" value="1"/>
</dbReference>
<dbReference type="InterPro" id="IPR050171">
    <property type="entry name" value="MFS_Transporters"/>
</dbReference>
<feature type="transmembrane region" description="Helical" evidence="7">
    <location>
        <begin position="269"/>
        <end position="297"/>
    </location>
</feature>
<dbReference type="PANTHER" id="PTHR23517">
    <property type="entry name" value="RESISTANCE PROTEIN MDTM, PUTATIVE-RELATED-RELATED"/>
    <property type="match status" value="1"/>
</dbReference>
<evidence type="ECO:0000256" key="4">
    <source>
        <dbReference type="ARBA" id="ARBA00022692"/>
    </source>
</evidence>
<keyword evidence="4 7" id="KW-0812">Transmembrane</keyword>
<dbReference type="HOGENOM" id="CLU_001265_10_10_11"/>
<evidence type="ECO:0000313" key="10">
    <source>
        <dbReference type="Proteomes" id="UP000032604"/>
    </source>
</evidence>
<keyword evidence="5 7" id="KW-1133">Transmembrane helix</keyword>
<evidence type="ECO:0000256" key="6">
    <source>
        <dbReference type="ARBA" id="ARBA00023136"/>
    </source>
</evidence>
<dbReference type="PANTHER" id="PTHR23517:SF3">
    <property type="entry name" value="INTEGRAL MEMBRANE TRANSPORT PROTEIN"/>
    <property type="match status" value="1"/>
</dbReference>